<dbReference type="SUPFAM" id="SSF82544">
    <property type="entry name" value="GckA/TtuD-like"/>
    <property type="match status" value="1"/>
</dbReference>
<name>A0A6N6JEW2_9RHOB</name>
<feature type="domain" description="MOFRL" evidence="5">
    <location>
        <begin position="306"/>
        <end position="409"/>
    </location>
</feature>
<keyword evidence="4" id="KW-0067">ATP-binding</keyword>
<comment type="caution">
    <text evidence="7">The sequence shown here is derived from an EMBL/GenBank/DDBJ whole genome shotgun (WGS) entry which is preliminary data.</text>
</comment>
<dbReference type="GO" id="GO:0005524">
    <property type="term" value="F:ATP binding"/>
    <property type="evidence" value="ECO:0007669"/>
    <property type="project" value="UniProtKB-KW"/>
</dbReference>
<dbReference type="InterPro" id="IPR037035">
    <property type="entry name" value="GK-like_C_sf"/>
</dbReference>
<evidence type="ECO:0000256" key="4">
    <source>
        <dbReference type="ARBA" id="ARBA00022840"/>
    </source>
</evidence>
<protein>
    <submittedName>
        <fullName evidence="7">Glycerate kinase</fullName>
    </submittedName>
</protein>
<evidence type="ECO:0000313" key="7">
    <source>
        <dbReference type="EMBL" id="GFE64891.1"/>
    </source>
</evidence>
<dbReference type="AlphaFoldDB" id="A0A6N6JEW2"/>
<dbReference type="PANTHER" id="PTHR12227:SF0">
    <property type="entry name" value="GLYCERATE KINASE"/>
    <property type="match status" value="1"/>
</dbReference>
<reference evidence="7 8" key="1">
    <citation type="submission" date="2019-12" db="EMBL/GenBank/DDBJ databases">
        <title>Litoreibacter badius sp. nov., a novel bacteriochlorophyll a-containing bacterium in the genus Litoreibacter.</title>
        <authorList>
            <person name="Kanamuro M."/>
            <person name="Takabe Y."/>
            <person name="Mori K."/>
            <person name="Takaichi S."/>
            <person name="Hanada S."/>
        </authorList>
    </citation>
    <scope>NUCLEOTIDE SEQUENCE [LARGE SCALE GENOMIC DNA]</scope>
    <source>
        <strain evidence="7 8">K6</strain>
    </source>
</reference>
<keyword evidence="2" id="KW-0547">Nucleotide-binding</keyword>
<keyword evidence="3 7" id="KW-0418">Kinase</keyword>
<dbReference type="GO" id="GO:0005737">
    <property type="term" value="C:cytoplasm"/>
    <property type="evidence" value="ECO:0007669"/>
    <property type="project" value="TreeGrafter"/>
</dbReference>
<evidence type="ECO:0000256" key="1">
    <source>
        <dbReference type="ARBA" id="ARBA00022679"/>
    </source>
</evidence>
<keyword evidence="8" id="KW-1185">Reference proteome</keyword>
<evidence type="ECO:0000256" key="2">
    <source>
        <dbReference type="ARBA" id="ARBA00022741"/>
    </source>
</evidence>
<evidence type="ECO:0000313" key="8">
    <source>
        <dbReference type="Proteomes" id="UP000436822"/>
    </source>
</evidence>
<accession>A0A6N6JEW2</accession>
<dbReference type="Gene3D" id="3.40.1480.10">
    <property type="entry name" value="MOFRL domain"/>
    <property type="match status" value="1"/>
</dbReference>
<dbReference type="Pfam" id="PF05161">
    <property type="entry name" value="MOFRL"/>
    <property type="match status" value="1"/>
</dbReference>
<dbReference type="RefSeq" id="WP_159806390.1">
    <property type="nucleotide sequence ID" value="NZ_BLJE01000002.1"/>
</dbReference>
<proteinExistence type="predicted"/>
<sequence>MIDPDRFLRGLFEVAVAAADPLLAVPPALSERPSGRVVVVGAGKASAKMAQAVETVWGACEGIVIVPHGAALPTEHIEIVEASHPVPDAAGHEAALRILTLLEDLGEGDFALFLISGGGSALLSAPCAGVTPEQKQTINKALLASGAAIDEMNCVRKHLSSTKGGRLAVAAYPAQSLTLTISDVPGDDPSIIASGPTVPDTTTSADALTIIDRYQIELPDSIRNILKTGASETPDVDHPAFARTTQKMIARPQSALEAAARIAKEQGVTPMILGDAIEGEAREVGKTMAGIARQIVAHGQPLETPCVLLSGGETTVTVRQKPGIGGRNGEFLLGFVTAWDHDRVSALATDTDGIDGFGDNAGAIWTHAVREKAEPLNKRDYLDGHDSYTFFKEAGGLIMTGPTQTNVNDFRAILIL</sequence>
<dbReference type="Proteomes" id="UP000436822">
    <property type="component" value="Unassembled WGS sequence"/>
</dbReference>
<dbReference type="InterPro" id="IPR038614">
    <property type="entry name" value="GK_N_sf"/>
</dbReference>
<dbReference type="PANTHER" id="PTHR12227">
    <property type="entry name" value="GLYCERATE KINASE"/>
    <property type="match status" value="1"/>
</dbReference>
<evidence type="ECO:0000259" key="6">
    <source>
        <dbReference type="Pfam" id="PF13660"/>
    </source>
</evidence>
<evidence type="ECO:0000256" key="3">
    <source>
        <dbReference type="ARBA" id="ARBA00022777"/>
    </source>
</evidence>
<dbReference type="FunFam" id="3.40.50.10180:FF:000001">
    <property type="entry name" value="Glycerate kinase"/>
    <property type="match status" value="1"/>
</dbReference>
<evidence type="ECO:0000259" key="5">
    <source>
        <dbReference type="Pfam" id="PF05161"/>
    </source>
</evidence>
<organism evidence="7 8">
    <name type="scientific">Litoreibacter roseus</name>
    <dbReference type="NCBI Taxonomy" id="2601869"/>
    <lineage>
        <taxon>Bacteria</taxon>
        <taxon>Pseudomonadati</taxon>
        <taxon>Pseudomonadota</taxon>
        <taxon>Alphaproteobacteria</taxon>
        <taxon>Rhodobacterales</taxon>
        <taxon>Roseobacteraceae</taxon>
        <taxon>Litoreibacter</taxon>
    </lineage>
</organism>
<dbReference type="InterPro" id="IPR025286">
    <property type="entry name" value="MOFRL_assoc_dom"/>
</dbReference>
<dbReference type="InterPro" id="IPR007835">
    <property type="entry name" value="MOFRL"/>
</dbReference>
<dbReference type="Pfam" id="PF13660">
    <property type="entry name" value="DUF4147"/>
    <property type="match status" value="1"/>
</dbReference>
<dbReference type="OrthoDB" id="9766552at2"/>
<keyword evidence="1" id="KW-0808">Transferase</keyword>
<dbReference type="InterPro" id="IPR039760">
    <property type="entry name" value="MOFRL_protein"/>
</dbReference>
<dbReference type="GO" id="GO:0008887">
    <property type="term" value="F:glycerate kinase activity"/>
    <property type="evidence" value="ECO:0007669"/>
    <property type="project" value="InterPro"/>
</dbReference>
<gene>
    <name evidence="7" type="ORF">KIN_19650</name>
</gene>
<dbReference type="EMBL" id="BLJE01000002">
    <property type="protein sequence ID" value="GFE64891.1"/>
    <property type="molecule type" value="Genomic_DNA"/>
</dbReference>
<dbReference type="Gene3D" id="3.40.50.10180">
    <property type="entry name" value="Glycerate kinase, MOFRL-like N-terminal domain"/>
    <property type="match status" value="1"/>
</dbReference>
<feature type="domain" description="MOFRL-associated" evidence="6">
    <location>
        <begin position="8"/>
        <end position="227"/>
    </location>
</feature>